<dbReference type="Pfam" id="PF01965">
    <property type="entry name" value="DJ-1_PfpI"/>
    <property type="match status" value="1"/>
</dbReference>
<evidence type="ECO:0000313" key="7">
    <source>
        <dbReference type="Proteomes" id="UP000244900"/>
    </source>
</evidence>
<evidence type="ECO:0000313" key="6">
    <source>
        <dbReference type="EMBL" id="AWI27401.1"/>
    </source>
</evidence>
<dbReference type="Gene3D" id="1.10.10.60">
    <property type="entry name" value="Homeodomain-like"/>
    <property type="match status" value="1"/>
</dbReference>
<feature type="region of interest" description="Disordered" evidence="4">
    <location>
        <begin position="308"/>
        <end position="332"/>
    </location>
</feature>
<evidence type="ECO:0000256" key="4">
    <source>
        <dbReference type="SAM" id="MobiDB-lite"/>
    </source>
</evidence>
<dbReference type="PROSITE" id="PS01124">
    <property type="entry name" value="HTH_ARAC_FAMILY_2"/>
    <property type="match status" value="1"/>
</dbReference>
<feature type="region of interest" description="Disordered" evidence="4">
    <location>
        <begin position="189"/>
        <end position="208"/>
    </location>
</feature>
<dbReference type="InterPro" id="IPR052158">
    <property type="entry name" value="INH-QAR"/>
</dbReference>
<organism evidence="6 7">
    <name type="scientific">Streptomyces tirandamycinicus</name>
    <dbReference type="NCBI Taxonomy" id="2174846"/>
    <lineage>
        <taxon>Bacteria</taxon>
        <taxon>Bacillati</taxon>
        <taxon>Actinomycetota</taxon>
        <taxon>Actinomycetes</taxon>
        <taxon>Kitasatosporales</taxon>
        <taxon>Streptomycetaceae</taxon>
        <taxon>Streptomyces</taxon>
    </lineage>
</organism>
<keyword evidence="2" id="KW-0238">DNA-binding</keyword>
<reference evidence="6 7" key="1">
    <citation type="submission" date="2018-05" db="EMBL/GenBank/DDBJ databases">
        <title>Complete genome sequence of sponge-derived Streptomyces sp. HNM0039.</title>
        <authorList>
            <person name="Huang X."/>
            <person name="Zhou S."/>
        </authorList>
    </citation>
    <scope>NUCLEOTIDE SEQUENCE [LARGE SCALE GENOMIC DNA]</scope>
    <source>
        <strain evidence="6 7">HNM0039</strain>
    </source>
</reference>
<gene>
    <name evidence="6" type="ORF">DDW44_00395</name>
</gene>
<keyword evidence="7" id="KW-1185">Reference proteome</keyword>
<name>A0A2S1SLZ7_9ACTN</name>
<dbReference type="PROSITE" id="PS00041">
    <property type="entry name" value="HTH_ARAC_FAMILY_1"/>
    <property type="match status" value="1"/>
</dbReference>
<keyword evidence="3" id="KW-0804">Transcription</keyword>
<feature type="domain" description="HTH araC/xylS-type" evidence="5">
    <location>
        <begin position="213"/>
        <end position="311"/>
    </location>
</feature>
<feature type="compositionally biased region" description="Pro residues" evidence="4">
    <location>
        <begin position="322"/>
        <end position="332"/>
    </location>
</feature>
<dbReference type="InterPro" id="IPR018062">
    <property type="entry name" value="HTH_AraC-typ_CS"/>
</dbReference>
<dbReference type="CDD" id="cd03137">
    <property type="entry name" value="GATase1_AraC_1"/>
    <property type="match status" value="1"/>
</dbReference>
<dbReference type="SMART" id="SM00342">
    <property type="entry name" value="HTH_ARAC"/>
    <property type="match status" value="1"/>
</dbReference>
<dbReference type="AlphaFoldDB" id="A0A2S1SLZ7"/>
<sequence length="332" mass="36457">MIHDVAVLALEGSHAFEVGVFCEVFGIDRGEDGLPVYDFALVSAAAGAVPTRHGFEIRAPHGPERLSSADLVCVPAYDLRVRQPDRLAEELRAAVDRGACVLSICTGAFLLGEAGLLDGRRCTTHWRYTGELARRHPRAHVESDVLYVDENPIITGAGTAAGVDTCLHLIRREHGSTVANAVARRMVAPPHREGGQRQYRERPQPRDGSTLLTPVLSWIEANLDRELTVEAMAREAHLSPRTFARRFRQETGTTPLQWLTGQRVLLAQHHLETTDDPITVIARRSGFGTVDTLRHHFARRLGITPHGYRRAFRAPHGGPRPLGQPQPGPGPG</sequence>
<dbReference type="SUPFAM" id="SSF46689">
    <property type="entry name" value="Homeodomain-like"/>
    <property type="match status" value="2"/>
</dbReference>
<dbReference type="InterPro" id="IPR029062">
    <property type="entry name" value="Class_I_gatase-like"/>
</dbReference>
<protein>
    <submittedName>
        <fullName evidence="6">AraC family transcriptional regulator</fullName>
    </submittedName>
</protein>
<feature type="compositionally biased region" description="Basic and acidic residues" evidence="4">
    <location>
        <begin position="190"/>
        <end position="205"/>
    </location>
</feature>
<dbReference type="InterPro" id="IPR018060">
    <property type="entry name" value="HTH_AraC"/>
</dbReference>
<dbReference type="InterPro" id="IPR009057">
    <property type="entry name" value="Homeodomain-like_sf"/>
</dbReference>
<evidence type="ECO:0000259" key="5">
    <source>
        <dbReference type="PROSITE" id="PS01124"/>
    </source>
</evidence>
<evidence type="ECO:0000256" key="1">
    <source>
        <dbReference type="ARBA" id="ARBA00023015"/>
    </source>
</evidence>
<dbReference type="Pfam" id="PF12833">
    <property type="entry name" value="HTH_18"/>
    <property type="match status" value="1"/>
</dbReference>
<evidence type="ECO:0000256" key="2">
    <source>
        <dbReference type="ARBA" id="ARBA00023125"/>
    </source>
</evidence>
<dbReference type="OrthoDB" id="3194870at2"/>
<proteinExistence type="predicted"/>
<dbReference type="GO" id="GO:0043565">
    <property type="term" value="F:sequence-specific DNA binding"/>
    <property type="evidence" value="ECO:0007669"/>
    <property type="project" value="InterPro"/>
</dbReference>
<dbReference type="RefSeq" id="WP_108905160.1">
    <property type="nucleotide sequence ID" value="NZ_CP029188.1"/>
</dbReference>
<dbReference type="PANTHER" id="PTHR43130">
    <property type="entry name" value="ARAC-FAMILY TRANSCRIPTIONAL REGULATOR"/>
    <property type="match status" value="1"/>
</dbReference>
<evidence type="ECO:0000256" key="3">
    <source>
        <dbReference type="ARBA" id="ARBA00023163"/>
    </source>
</evidence>
<dbReference type="KEGG" id="stir:DDW44_00395"/>
<dbReference type="Proteomes" id="UP000244900">
    <property type="component" value="Chromosome"/>
</dbReference>
<dbReference type="PANTHER" id="PTHR43130:SF3">
    <property type="entry name" value="HTH-TYPE TRANSCRIPTIONAL REGULATOR RV1931C"/>
    <property type="match status" value="1"/>
</dbReference>
<keyword evidence="1" id="KW-0805">Transcription regulation</keyword>
<dbReference type="GO" id="GO:0003700">
    <property type="term" value="F:DNA-binding transcription factor activity"/>
    <property type="evidence" value="ECO:0007669"/>
    <property type="project" value="InterPro"/>
</dbReference>
<dbReference type="SUPFAM" id="SSF52317">
    <property type="entry name" value="Class I glutamine amidotransferase-like"/>
    <property type="match status" value="1"/>
</dbReference>
<accession>A0A2S1SLZ7</accession>
<dbReference type="EMBL" id="CP029188">
    <property type="protein sequence ID" value="AWI27401.1"/>
    <property type="molecule type" value="Genomic_DNA"/>
</dbReference>
<dbReference type="Gene3D" id="3.40.50.880">
    <property type="match status" value="1"/>
</dbReference>
<dbReference type="InterPro" id="IPR002818">
    <property type="entry name" value="DJ-1/PfpI"/>
</dbReference>